<proteinExistence type="predicted"/>
<keyword evidence="1" id="KW-0472">Membrane</keyword>
<dbReference type="Proteomes" id="UP000503540">
    <property type="component" value="Chromosome"/>
</dbReference>
<dbReference type="KEGG" id="nah:F5544_11180"/>
<reference evidence="2 3" key="1">
    <citation type="journal article" date="2019" name="ACS Chem. Biol.">
        <title>Identification and Mobilization of a Cryptic Antibiotic Biosynthesis Gene Locus from a Human-Pathogenic Nocardia Isolate.</title>
        <authorList>
            <person name="Herisse M."/>
            <person name="Ishida K."/>
            <person name="Porter J.L."/>
            <person name="Howden B."/>
            <person name="Hertweck C."/>
            <person name="Stinear T.P."/>
            <person name="Pidot S.J."/>
        </authorList>
    </citation>
    <scope>NUCLEOTIDE SEQUENCE [LARGE SCALE GENOMIC DNA]</scope>
    <source>
        <strain evidence="2 3">AUSMDU00012717</strain>
    </source>
</reference>
<accession>A0A6G9YAI4</accession>
<evidence type="ECO:0000313" key="2">
    <source>
        <dbReference type="EMBL" id="QIS10130.1"/>
    </source>
</evidence>
<keyword evidence="3" id="KW-1185">Reference proteome</keyword>
<keyword evidence="1" id="KW-1133">Transmembrane helix</keyword>
<gene>
    <name evidence="2" type="ORF">F5544_11180</name>
</gene>
<evidence type="ECO:0000313" key="3">
    <source>
        <dbReference type="Proteomes" id="UP000503540"/>
    </source>
</evidence>
<organism evidence="2 3">
    <name type="scientific">Nocardia arthritidis</name>
    <dbReference type="NCBI Taxonomy" id="228602"/>
    <lineage>
        <taxon>Bacteria</taxon>
        <taxon>Bacillati</taxon>
        <taxon>Actinomycetota</taxon>
        <taxon>Actinomycetes</taxon>
        <taxon>Mycobacteriales</taxon>
        <taxon>Nocardiaceae</taxon>
        <taxon>Nocardia</taxon>
    </lineage>
</organism>
<dbReference type="InterPro" id="IPR008407">
    <property type="entry name" value="Brnchd-chn_aa_trnsp_AzlD"/>
</dbReference>
<evidence type="ECO:0000256" key="1">
    <source>
        <dbReference type="SAM" id="Phobius"/>
    </source>
</evidence>
<feature type="transmembrane region" description="Helical" evidence="1">
    <location>
        <begin position="53"/>
        <end position="72"/>
    </location>
</feature>
<dbReference type="Pfam" id="PF05437">
    <property type="entry name" value="AzlD"/>
    <property type="match status" value="1"/>
</dbReference>
<protein>
    <submittedName>
        <fullName evidence="2">AzlD domain-containing protein</fullName>
    </submittedName>
</protein>
<feature type="transmembrane region" description="Helical" evidence="1">
    <location>
        <begin position="78"/>
        <end position="94"/>
    </location>
</feature>
<sequence length="119" mass="12201">MGAHPPEPYRGKGGGTMMLAIGMVALSLGTYAFRWAGPALRDRIRFPERAVRLLEIGAMVLLTALVAVTTIPTGTGKFGFALPAGVIVAGVLAVRKAPMLVVIVAAAATTAALRLCGVS</sequence>
<keyword evidence="1" id="KW-0812">Transmembrane</keyword>
<name>A0A6G9YAI4_9NOCA</name>
<feature type="transmembrane region" description="Helical" evidence="1">
    <location>
        <begin position="15"/>
        <end position="33"/>
    </location>
</feature>
<dbReference type="EMBL" id="CP046172">
    <property type="protein sequence ID" value="QIS10130.1"/>
    <property type="molecule type" value="Genomic_DNA"/>
</dbReference>
<dbReference type="AlphaFoldDB" id="A0A6G9YAI4"/>